<organism evidence="1 2">
    <name type="scientific">Proteiniborus ethanoligenes</name>
    <dbReference type="NCBI Taxonomy" id="415015"/>
    <lineage>
        <taxon>Bacteria</taxon>
        <taxon>Bacillati</taxon>
        <taxon>Bacillota</taxon>
        <taxon>Clostridia</taxon>
        <taxon>Eubacteriales</taxon>
        <taxon>Proteiniborus</taxon>
    </lineage>
</organism>
<protein>
    <recommendedName>
        <fullName evidence="3">Coat F domain-containing protein</fullName>
    </recommendedName>
</protein>
<sequence>MALQNPINLNQINQLELQNLREIVSSHKLMNTKLNEYASMCQDTQLKQMFSQGAQDANTTAQNLIQSI</sequence>
<proteinExistence type="predicted"/>
<keyword evidence="2" id="KW-1185">Reference proteome</keyword>
<dbReference type="OrthoDB" id="1707820at2"/>
<dbReference type="RefSeq" id="WP_091729054.1">
    <property type="nucleotide sequence ID" value="NZ_FNQE01000013.1"/>
</dbReference>
<evidence type="ECO:0000313" key="2">
    <source>
        <dbReference type="Proteomes" id="UP000198625"/>
    </source>
</evidence>
<dbReference type="AlphaFoldDB" id="A0A1H3P7C2"/>
<dbReference type="STRING" id="415015.SAMN05660462_01390"/>
<dbReference type="EMBL" id="FNQE01000013">
    <property type="protein sequence ID" value="SDY97064.1"/>
    <property type="molecule type" value="Genomic_DNA"/>
</dbReference>
<dbReference type="Proteomes" id="UP000198625">
    <property type="component" value="Unassembled WGS sequence"/>
</dbReference>
<name>A0A1H3P7C2_9FIRM</name>
<gene>
    <name evidence="1" type="ORF">SAMN05660462_01390</name>
</gene>
<accession>A0A1H3P7C2</accession>
<evidence type="ECO:0008006" key="3">
    <source>
        <dbReference type="Google" id="ProtNLM"/>
    </source>
</evidence>
<evidence type="ECO:0000313" key="1">
    <source>
        <dbReference type="EMBL" id="SDY97064.1"/>
    </source>
</evidence>
<reference evidence="1 2" key="1">
    <citation type="submission" date="2016-10" db="EMBL/GenBank/DDBJ databases">
        <authorList>
            <person name="de Groot N.N."/>
        </authorList>
    </citation>
    <scope>NUCLEOTIDE SEQUENCE [LARGE SCALE GENOMIC DNA]</scope>
    <source>
        <strain evidence="1 2">DSM 21650</strain>
    </source>
</reference>